<dbReference type="GO" id="GO:0015846">
    <property type="term" value="P:polyamine transport"/>
    <property type="evidence" value="ECO:0007669"/>
    <property type="project" value="InterPro"/>
</dbReference>
<evidence type="ECO:0000256" key="3">
    <source>
        <dbReference type="ARBA" id="ARBA00022729"/>
    </source>
</evidence>
<dbReference type="Proteomes" id="UP000474042">
    <property type="component" value="Unassembled WGS sequence"/>
</dbReference>
<dbReference type="PROSITE" id="PS51257">
    <property type="entry name" value="PROKAR_LIPOPROTEIN"/>
    <property type="match status" value="1"/>
</dbReference>
<organism evidence="7 10">
    <name type="scientific">Clostridium butyricum</name>
    <dbReference type="NCBI Taxonomy" id="1492"/>
    <lineage>
        <taxon>Bacteria</taxon>
        <taxon>Bacillati</taxon>
        <taxon>Bacillota</taxon>
        <taxon>Clostridia</taxon>
        <taxon>Eubacteriales</taxon>
        <taxon>Clostridiaceae</taxon>
        <taxon>Clostridium</taxon>
    </lineage>
</organism>
<evidence type="ECO:0000256" key="2">
    <source>
        <dbReference type="ARBA" id="ARBA00022448"/>
    </source>
</evidence>
<keyword evidence="2" id="KW-0813">Transport</keyword>
<dbReference type="Gene3D" id="3.40.190.10">
    <property type="entry name" value="Periplasmic binding protein-like II"/>
    <property type="match status" value="2"/>
</dbReference>
<keyword evidence="3 6" id="KW-0732">Signal</keyword>
<keyword evidence="4" id="KW-0574">Periplasm</keyword>
<evidence type="ECO:0000313" key="7">
    <source>
        <dbReference type="EMBL" id="GEQ20840.1"/>
    </source>
</evidence>
<dbReference type="Pfam" id="PF13416">
    <property type="entry name" value="SBP_bac_8"/>
    <property type="match status" value="1"/>
</dbReference>
<evidence type="ECO:0000313" key="9">
    <source>
        <dbReference type="EMBL" id="QMW90125.1"/>
    </source>
</evidence>
<evidence type="ECO:0000256" key="1">
    <source>
        <dbReference type="ARBA" id="ARBA00004418"/>
    </source>
</evidence>
<gene>
    <name evidence="7" type="primary">potD_2</name>
    <name evidence="7" type="ORF">CBU02nite_13460</name>
    <name evidence="9" type="ORF">FF104_03915</name>
    <name evidence="8" type="ORF">GND98_008090</name>
</gene>
<dbReference type="SUPFAM" id="SSF53850">
    <property type="entry name" value="Periplasmic binding protein-like II"/>
    <property type="match status" value="1"/>
</dbReference>
<dbReference type="EMBL" id="BKBC01000013">
    <property type="protein sequence ID" value="GEQ20840.1"/>
    <property type="molecule type" value="Genomic_DNA"/>
</dbReference>
<reference evidence="9 12" key="1">
    <citation type="submission" date="2019-05" db="EMBL/GenBank/DDBJ databases">
        <authorList>
            <person name="Schori C."/>
            <person name="Ahrens C."/>
        </authorList>
    </citation>
    <scope>NUCLEOTIDE SEQUENCE [LARGE SCALE GENOMIC DNA]</scope>
    <source>
        <strain evidence="9 12">DSM 10702</strain>
    </source>
</reference>
<accession>A0A512TA64</accession>
<reference evidence="7 10" key="2">
    <citation type="submission" date="2019-07" db="EMBL/GenBank/DDBJ databases">
        <title>Whole genome shotgun sequence of Clostridium butyricum NBRC 3858.</title>
        <authorList>
            <person name="Hosoyama A."/>
            <person name="Uohara A."/>
            <person name="Ohji S."/>
            <person name="Ichikawa N."/>
        </authorList>
    </citation>
    <scope>NUCLEOTIDE SEQUENCE [LARGE SCALE GENOMIC DNA]</scope>
    <source>
        <strain evidence="7 10">NBRC 3858</strain>
    </source>
</reference>
<feature type="signal peptide" evidence="6">
    <location>
        <begin position="1"/>
        <end position="22"/>
    </location>
</feature>
<dbReference type="EMBL" id="CP040626">
    <property type="protein sequence ID" value="QMW90125.1"/>
    <property type="molecule type" value="Genomic_DNA"/>
</dbReference>
<evidence type="ECO:0000313" key="12">
    <source>
        <dbReference type="Proteomes" id="UP000515243"/>
    </source>
</evidence>
<dbReference type="CDD" id="cd13590">
    <property type="entry name" value="PBP2_PotD_PotF_like"/>
    <property type="match status" value="1"/>
</dbReference>
<dbReference type="PANTHER" id="PTHR30222">
    <property type="entry name" value="SPERMIDINE/PUTRESCINE-BINDING PERIPLASMIC PROTEIN"/>
    <property type="match status" value="1"/>
</dbReference>
<dbReference type="Proteomes" id="UP000321089">
    <property type="component" value="Unassembled WGS sequence"/>
</dbReference>
<dbReference type="Proteomes" id="UP000515243">
    <property type="component" value="Chromosome 1"/>
</dbReference>
<sequence length="354" mass="40346">MIKLKRLCALALTSLLSVTLFTGCGNSNVGVNGTIYFYNCGDYIDEDLLYEFQRETGIKVDYSTYDTNEIMYQKLKSSPGSYDLVIPSDYMIEKMIQENMVEKIDFNNIPNYEYIGDQYKNLAYDPTNEYSVPYMWGTIGIVYNPDIVTEPVNSWDILWDTKYNNKQLIMFDSMRDTLAIGLKKLGYSINSTNPDEIAAATDELIKQKKTMDPLYYVDEVKDKMINEEAAIAPVWSGDATYIISQNPKLKFIVPDEGSNKWFDAMVIPKGSKNKENAEKLIDFLCKPENALQNVEYIQFSTPNTGAYELLEDSIKDDPGAYPSKEVLDKCEVFVDLGDSLKLYDDAWMNIKTAS</sequence>
<evidence type="ECO:0000313" key="11">
    <source>
        <dbReference type="Proteomes" id="UP000474042"/>
    </source>
</evidence>
<feature type="binding site" evidence="5">
    <location>
        <position position="90"/>
    </location>
    <ligand>
        <name>spermidine</name>
        <dbReference type="ChEBI" id="CHEBI:57834"/>
    </ligand>
</feature>
<comment type="subcellular location">
    <subcellularLocation>
        <location evidence="1">Periplasm</location>
    </subcellularLocation>
</comment>
<proteinExistence type="predicted"/>
<dbReference type="GeneID" id="92943273"/>
<protein>
    <submittedName>
        <fullName evidence="8">Extracellular solute-binding protein</fullName>
    </submittedName>
    <submittedName>
        <fullName evidence="7">Spermidine/putrescine ABC transporter substrate-binding protein</fullName>
    </submittedName>
</protein>
<feature type="chain" id="PRO_5042377696" evidence="6">
    <location>
        <begin position="23"/>
        <end position="354"/>
    </location>
</feature>
<dbReference type="GO" id="GO:0019808">
    <property type="term" value="F:polyamine binding"/>
    <property type="evidence" value="ECO:0007669"/>
    <property type="project" value="InterPro"/>
</dbReference>
<dbReference type="AlphaFoldDB" id="A0A512TA64"/>
<evidence type="ECO:0000256" key="6">
    <source>
        <dbReference type="SAM" id="SignalP"/>
    </source>
</evidence>
<dbReference type="PIRSF" id="PIRSF019574">
    <property type="entry name" value="Periplasmic_polyamine_BP"/>
    <property type="match status" value="1"/>
</dbReference>
<dbReference type="EMBL" id="WOFV02000019">
    <property type="protein sequence ID" value="NAS17836.1"/>
    <property type="molecule type" value="Genomic_DNA"/>
</dbReference>
<dbReference type="GO" id="GO:0042597">
    <property type="term" value="C:periplasmic space"/>
    <property type="evidence" value="ECO:0007669"/>
    <property type="project" value="UniProtKB-SubCell"/>
</dbReference>
<reference evidence="8 11" key="3">
    <citation type="submission" date="2020-01" db="EMBL/GenBank/DDBJ databases">
        <title>Genome sequence of a 1,3-propanediol producer, Clostridium butyricum S3.</title>
        <authorList>
            <person name="Zhou J."/>
        </authorList>
    </citation>
    <scope>NUCLEOTIDE SEQUENCE [LARGE SCALE GENOMIC DNA]</scope>
    <source>
        <strain evidence="8 11">S3</strain>
    </source>
</reference>
<evidence type="ECO:0000313" key="8">
    <source>
        <dbReference type="EMBL" id="NAS17836.1"/>
    </source>
</evidence>
<name>A0A512TA64_CLOBU</name>
<dbReference type="InterPro" id="IPR006059">
    <property type="entry name" value="SBP"/>
</dbReference>
<dbReference type="PRINTS" id="PR00909">
    <property type="entry name" value="SPERMDNBNDNG"/>
</dbReference>
<evidence type="ECO:0000313" key="10">
    <source>
        <dbReference type="Proteomes" id="UP000321089"/>
    </source>
</evidence>
<dbReference type="RefSeq" id="WP_002579340.1">
    <property type="nucleotide sequence ID" value="NZ_AP019716.1"/>
</dbReference>
<dbReference type="PANTHER" id="PTHR30222:SF17">
    <property type="entry name" value="SPERMIDINE_PUTRESCINE-BINDING PERIPLASMIC PROTEIN"/>
    <property type="match status" value="1"/>
</dbReference>
<dbReference type="InterPro" id="IPR001188">
    <property type="entry name" value="Sperm_putr-bd"/>
</dbReference>
<evidence type="ECO:0000256" key="4">
    <source>
        <dbReference type="ARBA" id="ARBA00022764"/>
    </source>
</evidence>
<evidence type="ECO:0000256" key="5">
    <source>
        <dbReference type="PIRSR" id="PIRSR019574-1"/>
    </source>
</evidence>